<evidence type="ECO:0000313" key="7">
    <source>
        <dbReference type="Proteomes" id="UP000823775"/>
    </source>
</evidence>
<evidence type="ECO:0000256" key="5">
    <source>
        <dbReference type="ARBA" id="ARBA00023180"/>
    </source>
</evidence>
<organism evidence="6 7">
    <name type="scientific">Datura stramonium</name>
    <name type="common">Jimsonweed</name>
    <name type="synonym">Common thornapple</name>
    <dbReference type="NCBI Taxonomy" id="4076"/>
    <lineage>
        <taxon>Eukaryota</taxon>
        <taxon>Viridiplantae</taxon>
        <taxon>Streptophyta</taxon>
        <taxon>Embryophyta</taxon>
        <taxon>Tracheophyta</taxon>
        <taxon>Spermatophyta</taxon>
        <taxon>Magnoliopsida</taxon>
        <taxon>eudicotyledons</taxon>
        <taxon>Gunneridae</taxon>
        <taxon>Pentapetalae</taxon>
        <taxon>asterids</taxon>
        <taxon>lamiids</taxon>
        <taxon>Solanales</taxon>
        <taxon>Solanaceae</taxon>
        <taxon>Solanoideae</taxon>
        <taxon>Datureae</taxon>
        <taxon>Datura</taxon>
    </lineage>
</organism>
<dbReference type="Proteomes" id="UP000823775">
    <property type="component" value="Unassembled WGS sequence"/>
</dbReference>
<keyword evidence="5" id="KW-0325">Glycoprotein</keyword>
<name>A0ABS8THY4_DATST</name>
<dbReference type="EMBL" id="JACEIK010001643">
    <property type="protein sequence ID" value="MCD7471086.1"/>
    <property type="molecule type" value="Genomic_DNA"/>
</dbReference>
<keyword evidence="4" id="KW-0472">Membrane</keyword>
<comment type="subcellular location">
    <subcellularLocation>
        <location evidence="1">Membrane</location>
        <topology evidence="1">Single-pass type II membrane protein</topology>
    </subcellularLocation>
</comment>
<dbReference type="Pfam" id="PF02485">
    <property type="entry name" value="Branch"/>
    <property type="match status" value="1"/>
</dbReference>
<proteinExistence type="predicted"/>
<evidence type="ECO:0000256" key="2">
    <source>
        <dbReference type="ARBA" id="ARBA00022676"/>
    </source>
</evidence>
<evidence type="ECO:0000313" key="6">
    <source>
        <dbReference type="EMBL" id="MCD7471086.1"/>
    </source>
</evidence>
<keyword evidence="3" id="KW-0808">Transferase</keyword>
<accession>A0ABS8THY4</accession>
<evidence type="ECO:0000256" key="1">
    <source>
        <dbReference type="ARBA" id="ARBA00004606"/>
    </source>
</evidence>
<keyword evidence="2" id="KW-0328">Glycosyltransferase</keyword>
<comment type="caution">
    <text evidence="6">The sequence shown here is derived from an EMBL/GenBank/DDBJ whole genome shotgun (WGS) entry which is preliminary data.</text>
</comment>
<dbReference type="InterPro" id="IPR044610">
    <property type="entry name" value="GLCAT14A/B/C"/>
</dbReference>
<dbReference type="InterPro" id="IPR003406">
    <property type="entry name" value="Glyco_trans_14"/>
</dbReference>
<protein>
    <submittedName>
        <fullName evidence="6">Beta-glucuronosyltransferase GlcAT14A</fullName>
    </submittedName>
</protein>
<keyword evidence="7" id="KW-1185">Reference proteome</keyword>
<dbReference type="PANTHER" id="PTHR45719">
    <property type="entry name" value="GLYCOSYLTRANSFERASE"/>
    <property type="match status" value="1"/>
</dbReference>
<sequence>MFGLWKQNLVTYRGPTMLATTLHAMSMLLRIAKWDWFINLSASDYPLVTQDDLIHAFSDLPRDLILYNTPATWVGNLASLFLF</sequence>
<evidence type="ECO:0000256" key="3">
    <source>
        <dbReference type="ARBA" id="ARBA00022679"/>
    </source>
</evidence>
<evidence type="ECO:0000256" key="4">
    <source>
        <dbReference type="ARBA" id="ARBA00023136"/>
    </source>
</evidence>
<dbReference type="PANTHER" id="PTHR45719:SF4">
    <property type="entry name" value="CORE-2_I-BRANCHING BETA-1,6-N-ACETYLGLUCOSAMINYLTRANSFERASE FAMILY PROTEIN"/>
    <property type="match status" value="1"/>
</dbReference>
<reference evidence="6 7" key="1">
    <citation type="journal article" date="2021" name="BMC Genomics">
        <title>Datura genome reveals duplications of psychoactive alkaloid biosynthetic genes and high mutation rate following tissue culture.</title>
        <authorList>
            <person name="Rajewski A."/>
            <person name="Carter-House D."/>
            <person name="Stajich J."/>
            <person name="Litt A."/>
        </authorList>
    </citation>
    <scope>NUCLEOTIDE SEQUENCE [LARGE SCALE GENOMIC DNA]</scope>
    <source>
        <strain evidence="6">AR-01</strain>
    </source>
</reference>
<gene>
    <name evidence="6" type="primary">GLCAT14A_1</name>
    <name evidence="6" type="ORF">HAX54_011370</name>
</gene>